<dbReference type="RefSeq" id="XP_055873238.1">
    <property type="nucleotide sequence ID" value="XM_056017263.1"/>
</dbReference>
<evidence type="ECO:0000256" key="2">
    <source>
        <dbReference type="ARBA" id="ARBA00022737"/>
    </source>
</evidence>
<dbReference type="InterPro" id="IPR018247">
    <property type="entry name" value="EF_Hand_1_Ca_BS"/>
</dbReference>
<keyword evidence="2" id="KW-0677">Repeat</keyword>
<evidence type="ECO:0000256" key="3">
    <source>
        <dbReference type="ARBA" id="ARBA00022837"/>
    </source>
</evidence>
<dbReference type="InterPro" id="IPR002048">
    <property type="entry name" value="EF_hand_dom"/>
</dbReference>
<dbReference type="PANTHER" id="PTHR45942">
    <property type="entry name" value="PROTEIN PHOSPATASE 3 REGULATORY SUBUNIT B ALPHA ISOFORM TYPE 1"/>
    <property type="match status" value="1"/>
</dbReference>
<protein>
    <submittedName>
        <fullName evidence="6">Calaxin-like</fullName>
    </submittedName>
</protein>
<evidence type="ECO:0000313" key="5">
    <source>
        <dbReference type="Proteomes" id="UP001165740"/>
    </source>
</evidence>
<dbReference type="AlphaFoldDB" id="A0A9W2ZE59"/>
<sequence>MTSFKMIMENSERLINRLAENSGLEKWMVENILQYANQMPKQKGGDVDLLIFMAQMSRQFDLNSVILIQSMYETLKKAKTQSMTVEEYARAICLFLSDDLDSKVEFVFRVYDVNHDGMVEWHELYTLLRPCIISPEPVEDADTEDSLRELVDMVLKVTDMDMDGFISCEEFKALVKSNILYLQVLGPCLPSEIAVQSFKNKLTGKTPFQVSVQFSDERIQSLSEIKINMKKTDQLYPIRLELP</sequence>
<feature type="domain" description="EF-hand" evidence="4">
    <location>
        <begin position="99"/>
        <end position="134"/>
    </location>
</feature>
<proteinExistence type="predicted"/>
<dbReference type="PROSITE" id="PS00018">
    <property type="entry name" value="EF_HAND_1"/>
    <property type="match status" value="2"/>
</dbReference>
<dbReference type="Pfam" id="PF13499">
    <property type="entry name" value="EF-hand_7"/>
    <property type="match status" value="1"/>
</dbReference>
<keyword evidence="5" id="KW-1185">Reference proteome</keyword>
<keyword evidence="3" id="KW-0106">Calcium</keyword>
<evidence type="ECO:0000259" key="4">
    <source>
        <dbReference type="PROSITE" id="PS50222"/>
    </source>
</evidence>
<gene>
    <name evidence="6" type="primary">LOC106073144</name>
</gene>
<dbReference type="OrthoDB" id="426654at2759"/>
<dbReference type="GO" id="GO:0005509">
    <property type="term" value="F:calcium ion binding"/>
    <property type="evidence" value="ECO:0007669"/>
    <property type="project" value="InterPro"/>
</dbReference>
<keyword evidence="1" id="KW-0479">Metal-binding</keyword>
<dbReference type="OMA" id="FARMICI"/>
<dbReference type="InterPro" id="IPR011992">
    <property type="entry name" value="EF-hand-dom_pair"/>
</dbReference>
<reference evidence="6" key="1">
    <citation type="submission" date="2025-08" db="UniProtKB">
        <authorList>
            <consortium name="RefSeq"/>
        </authorList>
    </citation>
    <scope>IDENTIFICATION</scope>
</reference>
<dbReference type="Gene3D" id="1.10.238.10">
    <property type="entry name" value="EF-hand"/>
    <property type="match status" value="1"/>
</dbReference>
<dbReference type="PROSITE" id="PS50222">
    <property type="entry name" value="EF_HAND_2"/>
    <property type="match status" value="2"/>
</dbReference>
<organism evidence="5 6">
    <name type="scientific">Biomphalaria glabrata</name>
    <name type="common">Bloodfluke planorb</name>
    <name type="synonym">Freshwater snail</name>
    <dbReference type="NCBI Taxonomy" id="6526"/>
    <lineage>
        <taxon>Eukaryota</taxon>
        <taxon>Metazoa</taxon>
        <taxon>Spiralia</taxon>
        <taxon>Lophotrochozoa</taxon>
        <taxon>Mollusca</taxon>
        <taxon>Gastropoda</taxon>
        <taxon>Heterobranchia</taxon>
        <taxon>Euthyneura</taxon>
        <taxon>Panpulmonata</taxon>
        <taxon>Hygrophila</taxon>
        <taxon>Lymnaeoidea</taxon>
        <taxon>Planorbidae</taxon>
        <taxon>Biomphalaria</taxon>
    </lineage>
</organism>
<evidence type="ECO:0000313" key="6">
    <source>
        <dbReference type="RefSeq" id="XP_055873238.1"/>
    </source>
</evidence>
<dbReference type="SUPFAM" id="SSF47473">
    <property type="entry name" value="EF-hand"/>
    <property type="match status" value="1"/>
</dbReference>
<name>A0A9W2ZE59_BIOGL</name>
<evidence type="ECO:0000256" key="1">
    <source>
        <dbReference type="ARBA" id="ARBA00022723"/>
    </source>
</evidence>
<dbReference type="GeneID" id="106073144"/>
<accession>A0A9W2ZE59</accession>
<dbReference type="Proteomes" id="UP001165740">
    <property type="component" value="Chromosome 18"/>
</dbReference>
<dbReference type="SMART" id="SM00054">
    <property type="entry name" value="EFh"/>
    <property type="match status" value="2"/>
</dbReference>
<feature type="domain" description="EF-hand" evidence="4">
    <location>
        <begin position="146"/>
        <end position="181"/>
    </location>
</feature>